<evidence type="ECO:0000313" key="2">
    <source>
        <dbReference type="EMBL" id="MPC99278.1"/>
    </source>
</evidence>
<name>A0A5B7K2B6_PORTR</name>
<keyword evidence="1" id="KW-0245">EGF-like domain</keyword>
<sequence length="119" mass="13333">MNHLPHLTQHGASFTVCSDGHWGDECREKCQCEGSSLCDPVSGDCFCPAGLRGRKCRWNCLKGRYGVDCKQVRRGGGRGEREGKGWAQGCRDQRKNYLVKLTEIGFVHLRRGSEDGILY</sequence>
<dbReference type="PANTHER" id="PTHR24043">
    <property type="entry name" value="SCAVENGER RECEPTOR CLASS F"/>
    <property type="match status" value="1"/>
</dbReference>
<dbReference type="Proteomes" id="UP000324222">
    <property type="component" value="Unassembled WGS sequence"/>
</dbReference>
<organism evidence="2 3">
    <name type="scientific">Portunus trituberculatus</name>
    <name type="common">Swimming crab</name>
    <name type="synonym">Neptunus trituberculatus</name>
    <dbReference type="NCBI Taxonomy" id="210409"/>
    <lineage>
        <taxon>Eukaryota</taxon>
        <taxon>Metazoa</taxon>
        <taxon>Ecdysozoa</taxon>
        <taxon>Arthropoda</taxon>
        <taxon>Crustacea</taxon>
        <taxon>Multicrustacea</taxon>
        <taxon>Malacostraca</taxon>
        <taxon>Eumalacostraca</taxon>
        <taxon>Eucarida</taxon>
        <taxon>Decapoda</taxon>
        <taxon>Pleocyemata</taxon>
        <taxon>Brachyura</taxon>
        <taxon>Eubrachyura</taxon>
        <taxon>Portunoidea</taxon>
        <taxon>Portunidae</taxon>
        <taxon>Portuninae</taxon>
        <taxon>Portunus</taxon>
    </lineage>
</organism>
<dbReference type="PANTHER" id="PTHR24043:SF8">
    <property type="entry name" value="EGF-LIKE DOMAIN-CONTAINING PROTEIN"/>
    <property type="match status" value="1"/>
</dbReference>
<proteinExistence type="predicted"/>
<dbReference type="InterPro" id="IPR042635">
    <property type="entry name" value="MEGF10/SREC1/2-like"/>
</dbReference>
<dbReference type="OrthoDB" id="18487at2759"/>
<accession>A0A5B7K2B6</accession>
<evidence type="ECO:0000313" key="3">
    <source>
        <dbReference type="Proteomes" id="UP000324222"/>
    </source>
</evidence>
<evidence type="ECO:0000256" key="1">
    <source>
        <dbReference type="ARBA" id="ARBA00022536"/>
    </source>
</evidence>
<dbReference type="AlphaFoldDB" id="A0A5B7K2B6"/>
<comment type="caution">
    <text evidence="2">The sequence shown here is derived from an EMBL/GenBank/DDBJ whole genome shotgun (WGS) entry which is preliminary data.</text>
</comment>
<dbReference type="EMBL" id="VSRR010117691">
    <property type="protein sequence ID" value="MPC99278.1"/>
    <property type="molecule type" value="Genomic_DNA"/>
</dbReference>
<dbReference type="GO" id="GO:0005044">
    <property type="term" value="F:scavenger receptor activity"/>
    <property type="evidence" value="ECO:0007669"/>
    <property type="project" value="InterPro"/>
</dbReference>
<gene>
    <name evidence="2" type="primary">MEGF10</name>
    <name evidence="2" type="ORF">E2C01_094682</name>
</gene>
<reference evidence="2 3" key="1">
    <citation type="submission" date="2019-05" db="EMBL/GenBank/DDBJ databases">
        <title>Another draft genome of Portunus trituberculatus and its Hox gene families provides insights of decapod evolution.</title>
        <authorList>
            <person name="Jeong J.-H."/>
            <person name="Song I."/>
            <person name="Kim S."/>
            <person name="Choi T."/>
            <person name="Kim D."/>
            <person name="Ryu S."/>
            <person name="Kim W."/>
        </authorList>
    </citation>
    <scope>NUCLEOTIDE SEQUENCE [LARGE SCALE GENOMIC DNA]</scope>
    <source>
        <tissue evidence="2">Muscle</tissue>
    </source>
</reference>
<dbReference type="Gene3D" id="2.170.300.10">
    <property type="entry name" value="Tie2 ligand-binding domain superfamily"/>
    <property type="match status" value="1"/>
</dbReference>
<keyword evidence="3" id="KW-1185">Reference proteome</keyword>
<protein>
    <submittedName>
        <fullName evidence="2">Multiple epidermal growth factor-like domains protein 10</fullName>
    </submittedName>
</protein>